<name>A0A1Y5P288_9MICO</name>
<proteinExistence type="predicted"/>
<protein>
    <submittedName>
        <fullName evidence="1">Uncharacterized protein</fullName>
    </submittedName>
</protein>
<gene>
    <name evidence="1" type="ORF">MIPYR_20006</name>
</gene>
<organism evidence="1">
    <name type="scientific">uncultured Microbacterium sp</name>
    <dbReference type="NCBI Taxonomy" id="191216"/>
    <lineage>
        <taxon>Bacteria</taxon>
        <taxon>Bacillati</taxon>
        <taxon>Actinomycetota</taxon>
        <taxon>Actinomycetes</taxon>
        <taxon>Micrococcales</taxon>
        <taxon>Microbacteriaceae</taxon>
        <taxon>Microbacterium</taxon>
        <taxon>environmental samples</taxon>
    </lineage>
</organism>
<sequence>MPSRQRERYRPYFENYTVDASIFELTQVSSYR</sequence>
<dbReference type="EMBL" id="FLQR01000006">
    <property type="protein sequence ID" value="SBS71439.1"/>
    <property type="molecule type" value="Genomic_DNA"/>
</dbReference>
<evidence type="ECO:0000313" key="1">
    <source>
        <dbReference type="EMBL" id="SBS71439.1"/>
    </source>
</evidence>
<reference evidence="1" key="1">
    <citation type="submission" date="2016-03" db="EMBL/GenBank/DDBJ databases">
        <authorList>
            <person name="Ploux O."/>
        </authorList>
    </citation>
    <scope>NUCLEOTIDE SEQUENCE</scope>
    <source>
        <strain evidence="1">UC1</strain>
    </source>
</reference>
<accession>A0A1Y5P288</accession>
<dbReference type="AlphaFoldDB" id="A0A1Y5P288"/>